<comment type="caution">
    <text evidence="2">The sequence shown here is derived from an EMBL/GenBank/DDBJ whole genome shotgun (WGS) entry which is preliminary data.</text>
</comment>
<keyword evidence="3" id="KW-1185">Reference proteome</keyword>
<dbReference type="Pfam" id="PF05751">
    <property type="entry name" value="FixH"/>
    <property type="match status" value="1"/>
</dbReference>
<dbReference type="RefSeq" id="WP_132882024.1">
    <property type="nucleotide sequence ID" value="NZ_JBBGZA010000001.1"/>
</dbReference>
<keyword evidence="1" id="KW-1133">Transmembrane helix</keyword>
<feature type="transmembrane region" description="Helical" evidence="1">
    <location>
        <begin position="12"/>
        <end position="35"/>
    </location>
</feature>
<accession>A0ABU8Q6F5</accession>
<evidence type="ECO:0000313" key="2">
    <source>
        <dbReference type="EMBL" id="MEJ5095098.1"/>
    </source>
</evidence>
<gene>
    <name evidence="2" type="ORF">WH159_11195</name>
</gene>
<reference evidence="2 3" key="1">
    <citation type="submission" date="2023-12" db="EMBL/GenBank/DDBJ databases">
        <title>Gut-associated functions are favored during microbiome assembly across C. elegans life.</title>
        <authorList>
            <person name="Zimmermann J."/>
        </authorList>
    </citation>
    <scope>NUCLEOTIDE SEQUENCE [LARGE SCALE GENOMIC DNA]</scope>
    <source>
        <strain evidence="2 3">JUb134</strain>
    </source>
</reference>
<dbReference type="InterPro" id="IPR018037">
    <property type="entry name" value="FixH_proteobacterial"/>
</dbReference>
<keyword evidence="1" id="KW-0812">Transmembrane</keyword>
<protein>
    <submittedName>
        <fullName evidence="2">FixH family protein</fullName>
    </submittedName>
</protein>
<evidence type="ECO:0000313" key="3">
    <source>
        <dbReference type="Proteomes" id="UP001380365"/>
    </source>
</evidence>
<name>A0ABU8Q6F5_9SPHN</name>
<sequence>MISPRPAPARRFTGWHMLAILLGMFGTIIAVNFVMARFAVGTFGGTVVDNSYVASQKFNRWLAEARAQEALGWKLDVTVDHSRTVRIATRSPMGPLYAATIDAVATHPLGRAPEQKLHFVNVGGGAFASQQPLPEGRWLLRIGVREGRSTARFDDQVGA</sequence>
<organism evidence="2 3">
    <name type="scientific">Sphingomonas molluscorum</name>
    <dbReference type="NCBI Taxonomy" id="418184"/>
    <lineage>
        <taxon>Bacteria</taxon>
        <taxon>Pseudomonadati</taxon>
        <taxon>Pseudomonadota</taxon>
        <taxon>Alphaproteobacteria</taxon>
        <taxon>Sphingomonadales</taxon>
        <taxon>Sphingomonadaceae</taxon>
        <taxon>Sphingomonas</taxon>
    </lineage>
</organism>
<dbReference type="Proteomes" id="UP001380365">
    <property type="component" value="Unassembled WGS sequence"/>
</dbReference>
<evidence type="ECO:0000256" key="1">
    <source>
        <dbReference type="SAM" id="Phobius"/>
    </source>
</evidence>
<proteinExistence type="predicted"/>
<dbReference type="EMBL" id="JBBGZA010000001">
    <property type="protein sequence ID" value="MEJ5095098.1"/>
    <property type="molecule type" value="Genomic_DNA"/>
</dbReference>
<dbReference type="PIRSF" id="PIRSF011386">
    <property type="entry name" value="FixH"/>
    <property type="match status" value="1"/>
</dbReference>
<keyword evidence="1" id="KW-0472">Membrane</keyword>
<dbReference type="InterPro" id="IPR008620">
    <property type="entry name" value="FixH"/>
</dbReference>